<accession>A0AAX4J920</accession>
<dbReference type="PANTHER" id="PTHR31591:SF1">
    <property type="entry name" value="UPF0613 PROTEIN PB24D3.06C"/>
    <property type="match status" value="1"/>
</dbReference>
<dbReference type="InterPro" id="IPR013744">
    <property type="entry name" value="SidJ"/>
</dbReference>
<reference evidence="1" key="1">
    <citation type="journal article" date="2024" name="BMC Genomics">
        <title>Functional annotation of a divergent genome using sequence and structure-based similarity.</title>
        <authorList>
            <person name="Svedberg D."/>
            <person name="Winiger R.R."/>
            <person name="Berg A."/>
            <person name="Sharma H."/>
            <person name="Tellgren-Roth C."/>
            <person name="Debrunner-Vossbrinck B.A."/>
            <person name="Vossbrinck C.R."/>
            <person name="Barandun J."/>
        </authorList>
    </citation>
    <scope>NUCLEOTIDE SEQUENCE</scope>
    <source>
        <strain evidence="1">Illinois isolate</strain>
    </source>
</reference>
<protein>
    <submittedName>
        <fullName evidence="1">Alpha/beta-hydrolases superfamily protein</fullName>
    </submittedName>
</protein>
<dbReference type="RefSeq" id="XP_065328629.1">
    <property type="nucleotide sequence ID" value="XM_065472557.1"/>
</dbReference>
<sequence>MKGSIFVSHPNFGIFPFEYDLEDLNKVMVDLEGQIILIGNSTGCQVIMTYINRHINNKIVLCILQGSVSDTEYFESQRHKYNYNEKFRFEDETGTIIDNEVDNKDIENIFRYDGIIYIHERYVSLYKRHGIEDLFSSYLEDEHYKNLNKNNYKLIFVISDKDEFVVKKIDDKLRHVKNSEIINFREGDHFLHNKESQKEFIKLIKKEIHKMRVHQ</sequence>
<dbReference type="PANTHER" id="PTHR31591">
    <property type="entry name" value="UPF0613 PROTEIN PB24D3.06C"/>
    <property type="match status" value="1"/>
</dbReference>
<name>A0AAX4J920_9MICR</name>
<dbReference type="Proteomes" id="UP001334084">
    <property type="component" value="Chromosome 2"/>
</dbReference>
<dbReference type="Gene3D" id="3.40.50.1820">
    <property type="entry name" value="alpha/beta hydrolase"/>
    <property type="match status" value="1"/>
</dbReference>
<keyword evidence="2" id="KW-1185">Reference proteome</keyword>
<evidence type="ECO:0000313" key="1">
    <source>
        <dbReference type="EMBL" id="WUR02484.1"/>
    </source>
</evidence>
<organism evidence="1 2">
    <name type="scientific">Vairimorpha necatrix</name>
    <dbReference type="NCBI Taxonomy" id="6039"/>
    <lineage>
        <taxon>Eukaryota</taxon>
        <taxon>Fungi</taxon>
        <taxon>Fungi incertae sedis</taxon>
        <taxon>Microsporidia</taxon>
        <taxon>Nosematidae</taxon>
        <taxon>Vairimorpha</taxon>
    </lineage>
</organism>
<gene>
    <name evidence="1" type="ORF">VNE69_02011</name>
</gene>
<dbReference type="EMBL" id="CP142727">
    <property type="protein sequence ID" value="WUR02484.1"/>
    <property type="molecule type" value="Genomic_DNA"/>
</dbReference>
<proteinExistence type="predicted"/>
<dbReference type="GeneID" id="90540301"/>
<dbReference type="InterPro" id="IPR029058">
    <property type="entry name" value="AB_hydrolase_fold"/>
</dbReference>
<dbReference type="Pfam" id="PF08538">
    <property type="entry name" value="DUF1749"/>
    <property type="match status" value="1"/>
</dbReference>
<dbReference type="AlphaFoldDB" id="A0AAX4J920"/>
<dbReference type="SUPFAM" id="SSF53474">
    <property type="entry name" value="alpha/beta-Hydrolases"/>
    <property type="match status" value="1"/>
</dbReference>
<evidence type="ECO:0000313" key="2">
    <source>
        <dbReference type="Proteomes" id="UP001334084"/>
    </source>
</evidence>
<dbReference type="KEGG" id="vnx:VNE69_02011"/>